<dbReference type="AlphaFoldDB" id="A0A9D1ABD3"/>
<dbReference type="SUPFAM" id="SSF54637">
    <property type="entry name" value="Thioesterase/thiol ester dehydrase-isomerase"/>
    <property type="match status" value="1"/>
</dbReference>
<dbReference type="GO" id="GO:0052816">
    <property type="term" value="F:long-chain fatty acyl-CoA hydrolase activity"/>
    <property type="evidence" value="ECO:0007669"/>
    <property type="project" value="TreeGrafter"/>
</dbReference>
<dbReference type="PROSITE" id="PS51770">
    <property type="entry name" value="HOTDOG_ACOT"/>
    <property type="match status" value="1"/>
</dbReference>
<evidence type="ECO:0000256" key="3">
    <source>
        <dbReference type="PROSITE-ProRule" id="PRU01106"/>
    </source>
</evidence>
<name>A0A9D1ABD3_9FIRM</name>
<keyword evidence="2 3" id="KW-0378">Hydrolase</keyword>
<evidence type="ECO:0000259" key="4">
    <source>
        <dbReference type="PROSITE" id="PS51770"/>
    </source>
</evidence>
<dbReference type="InterPro" id="IPR006683">
    <property type="entry name" value="Thioestr_dom"/>
</dbReference>
<accession>A0A9D1ABD3</accession>
<dbReference type="Gene3D" id="3.10.129.10">
    <property type="entry name" value="Hotdog Thioesterase"/>
    <property type="match status" value="1"/>
</dbReference>
<proteinExistence type="inferred from homology"/>
<dbReference type="InterPro" id="IPR033120">
    <property type="entry name" value="HOTDOG_ACOT"/>
</dbReference>
<feature type="domain" description="HotDog ACOT-type" evidence="4">
    <location>
        <begin position="10"/>
        <end position="121"/>
    </location>
</feature>
<protein>
    <submittedName>
        <fullName evidence="5">Acyl-CoA thioesterase</fullName>
    </submittedName>
</protein>
<dbReference type="InterPro" id="IPR029069">
    <property type="entry name" value="HotDog_dom_sf"/>
</dbReference>
<dbReference type="InterPro" id="IPR040170">
    <property type="entry name" value="Cytosol_ACT"/>
</dbReference>
<dbReference type="GO" id="GO:0009062">
    <property type="term" value="P:fatty acid catabolic process"/>
    <property type="evidence" value="ECO:0007669"/>
    <property type="project" value="TreeGrafter"/>
</dbReference>
<dbReference type="PANTHER" id="PTHR11049:SF24">
    <property type="entry name" value="CYTOSOLIC ACYL COENZYME A THIOESTER HYDROLASE"/>
    <property type="match status" value="1"/>
</dbReference>
<evidence type="ECO:0000256" key="2">
    <source>
        <dbReference type="ARBA" id="ARBA00022801"/>
    </source>
</evidence>
<reference evidence="5" key="1">
    <citation type="submission" date="2020-10" db="EMBL/GenBank/DDBJ databases">
        <authorList>
            <person name="Gilroy R."/>
        </authorList>
    </citation>
    <scope>NUCLEOTIDE SEQUENCE</scope>
    <source>
        <strain evidence="5">ChiSjej4B22-8148</strain>
    </source>
</reference>
<dbReference type="GO" id="GO:0006637">
    <property type="term" value="P:acyl-CoA metabolic process"/>
    <property type="evidence" value="ECO:0007669"/>
    <property type="project" value="TreeGrafter"/>
</dbReference>
<dbReference type="GO" id="GO:0005829">
    <property type="term" value="C:cytosol"/>
    <property type="evidence" value="ECO:0007669"/>
    <property type="project" value="TreeGrafter"/>
</dbReference>
<dbReference type="CDD" id="cd03442">
    <property type="entry name" value="BFIT_BACH"/>
    <property type="match status" value="1"/>
</dbReference>
<comment type="caution">
    <text evidence="5">The sequence shown here is derived from an EMBL/GenBank/DDBJ whole genome shotgun (WGS) entry which is preliminary data.</text>
</comment>
<gene>
    <name evidence="5" type="ORF">IAB31_05850</name>
</gene>
<evidence type="ECO:0000256" key="1">
    <source>
        <dbReference type="ARBA" id="ARBA00010458"/>
    </source>
</evidence>
<dbReference type="Proteomes" id="UP000886757">
    <property type="component" value="Unassembled WGS sequence"/>
</dbReference>
<dbReference type="EMBL" id="DVGK01000066">
    <property type="protein sequence ID" value="HIR13428.1"/>
    <property type="molecule type" value="Genomic_DNA"/>
</dbReference>
<organism evidence="5 6">
    <name type="scientific">Candidatus Choladousia intestinavium</name>
    <dbReference type="NCBI Taxonomy" id="2840727"/>
    <lineage>
        <taxon>Bacteria</taxon>
        <taxon>Bacillati</taxon>
        <taxon>Bacillota</taxon>
        <taxon>Clostridia</taxon>
        <taxon>Lachnospirales</taxon>
        <taxon>Lachnospiraceae</taxon>
        <taxon>Lachnospiraceae incertae sedis</taxon>
        <taxon>Candidatus Choladousia</taxon>
    </lineage>
</organism>
<dbReference type="Pfam" id="PF03061">
    <property type="entry name" value="4HBT"/>
    <property type="match status" value="1"/>
</dbReference>
<dbReference type="PANTHER" id="PTHR11049">
    <property type="entry name" value="ACYL COENZYME A THIOESTER HYDROLASE"/>
    <property type="match status" value="1"/>
</dbReference>
<evidence type="ECO:0000313" key="5">
    <source>
        <dbReference type="EMBL" id="HIR13428.1"/>
    </source>
</evidence>
<evidence type="ECO:0000313" key="6">
    <source>
        <dbReference type="Proteomes" id="UP000886757"/>
    </source>
</evidence>
<reference evidence="5" key="2">
    <citation type="journal article" date="2021" name="PeerJ">
        <title>Extensive microbial diversity within the chicken gut microbiome revealed by metagenomics and culture.</title>
        <authorList>
            <person name="Gilroy R."/>
            <person name="Ravi A."/>
            <person name="Getino M."/>
            <person name="Pursley I."/>
            <person name="Horton D.L."/>
            <person name="Alikhan N.F."/>
            <person name="Baker D."/>
            <person name="Gharbi K."/>
            <person name="Hall N."/>
            <person name="Watson M."/>
            <person name="Adriaenssens E.M."/>
            <person name="Foster-Nyarko E."/>
            <person name="Jarju S."/>
            <person name="Secka A."/>
            <person name="Antonio M."/>
            <person name="Oren A."/>
            <person name="Chaudhuri R.R."/>
            <person name="La Ragione R."/>
            <person name="Hildebrand F."/>
            <person name="Pallen M.J."/>
        </authorList>
    </citation>
    <scope>NUCLEOTIDE SEQUENCE</scope>
    <source>
        <strain evidence="5">ChiSjej4B22-8148</strain>
    </source>
</reference>
<comment type="similarity">
    <text evidence="1">Belongs to the acyl coenzyme A hydrolase family.</text>
</comment>
<sequence>MSERVMKRVEESMVEHSYLLMPRNLNASGHLFGGQLLEWIDETAGIVAQRHAQMEVVTVAVDNMYFKAGAQVNDIVVLIGRLTHVGRSSMEVRVDSYAEKRDGRRIMINRAYFVMVGIDENQKPTEVPGLIVEGITQQIEWDAGEKRAQLRKIRRSEGY</sequence>